<evidence type="ECO:0000259" key="6">
    <source>
        <dbReference type="Pfam" id="PF00425"/>
    </source>
</evidence>
<comment type="catalytic activity">
    <reaction evidence="1">
        <text>chorismate = isochorismate</text>
        <dbReference type="Rhea" id="RHEA:18985"/>
        <dbReference type="ChEBI" id="CHEBI:29748"/>
        <dbReference type="ChEBI" id="CHEBI:29780"/>
        <dbReference type="EC" id="5.4.4.2"/>
    </reaction>
</comment>
<dbReference type="SUPFAM" id="SSF56322">
    <property type="entry name" value="ADC synthase"/>
    <property type="match status" value="1"/>
</dbReference>
<dbReference type="NCBIfam" id="TIGR00543">
    <property type="entry name" value="isochor_syn"/>
    <property type="match status" value="1"/>
</dbReference>
<dbReference type="PATRIC" id="fig|1423806.3.peg.393"/>
<dbReference type="PANTHER" id="PTHR42839">
    <property type="entry name" value="ISOCHORISMATE SYNTHASE ENTC"/>
    <property type="match status" value="1"/>
</dbReference>
<reference evidence="7 8" key="1">
    <citation type="journal article" date="2015" name="Genome Announc.">
        <title>Expanding the biotechnology potential of lactobacilli through comparative genomics of 213 strains and associated genera.</title>
        <authorList>
            <person name="Sun Z."/>
            <person name="Harris H.M."/>
            <person name="McCann A."/>
            <person name="Guo C."/>
            <person name="Argimon S."/>
            <person name="Zhang W."/>
            <person name="Yang X."/>
            <person name="Jeffery I.B."/>
            <person name="Cooney J.C."/>
            <person name="Kagawa T.F."/>
            <person name="Liu W."/>
            <person name="Song Y."/>
            <person name="Salvetti E."/>
            <person name="Wrobel A."/>
            <person name="Rasinkangas P."/>
            <person name="Parkhill J."/>
            <person name="Rea M.C."/>
            <person name="O'Sullivan O."/>
            <person name="Ritari J."/>
            <person name="Douillard F.P."/>
            <person name="Paul Ross R."/>
            <person name="Yang R."/>
            <person name="Briner A.E."/>
            <person name="Felis G.E."/>
            <person name="de Vos W.M."/>
            <person name="Barrangou R."/>
            <person name="Klaenhammer T.R."/>
            <person name="Caufield P.W."/>
            <person name="Cui Y."/>
            <person name="Zhang H."/>
            <person name="O'Toole P.W."/>
        </authorList>
    </citation>
    <scope>NUCLEOTIDE SEQUENCE [LARGE SCALE GENOMIC DNA]</scope>
    <source>
        <strain evidence="7 8">DSM 21376</strain>
    </source>
</reference>
<dbReference type="Proteomes" id="UP000050961">
    <property type="component" value="Unassembled WGS sequence"/>
</dbReference>
<dbReference type="RefSeq" id="WP_051993309.1">
    <property type="nucleotide sequence ID" value="NZ_AYZF01000008.1"/>
</dbReference>
<name>A0A023CWN4_9LACO</name>
<comment type="caution">
    <text evidence="7">The sequence shown here is derived from an EMBL/GenBank/DDBJ whole genome shotgun (WGS) entry which is preliminary data.</text>
</comment>
<dbReference type="InterPro" id="IPR015890">
    <property type="entry name" value="Chorismate_C"/>
</dbReference>
<sequence>MNQSIFYSKIELPNIKLKKMLSLMTEWQTAFIFQAPSNNTIRLAYGAVAEYYFDRSKNQFDALKEWQSSLKKRLTNSEKAEAEHLALVGSFSFDPNSAGKDVFWGKLGQGYFFLPKYTVIKSGNNTELITCSLDSTTLKKESRLFAKKLQAVSGHPLSLTSHETLMQNDTALAQWTAAVSATTAQIKRQQLDKVVLARSLEANFSDTINSLAVWRKLTLTQPQTYHILLKTVNGSFISSTPERFGKFKENQFQTAAVAGTIKRGRNRKEDDYLGNKLLQDHKNLQEQKYVVETIKTILQKHNLTVRCSKRPQLLKNPNVQHLYTPIMADGHFELFKVLRDLHPTPALGGLPREKALRQIAQVEPGTRGLFGSPLGYLQFDNAGELAVGIRSALLTGKTAHLFAGAGIVSESDPQNEAAETQLKFQPLLRVLGDQNDEYTNIN</sequence>
<evidence type="ECO:0000256" key="2">
    <source>
        <dbReference type="ARBA" id="ARBA00005297"/>
    </source>
</evidence>
<gene>
    <name evidence="7" type="ORF">FD15_GL000385</name>
</gene>
<evidence type="ECO:0000256" key="5">
    <source>
        <dbReference type="ARBA" id="ARBA00041564"/>
    </source>
</evidence>
<evidence type="ECO:0000256" key="4">
    <source>
        <dbReference type="ARBA" id="ARBA00023235"/>
    </source>
</evidence>
<keyword evidence="4" id="KW-0413">Isomerase</keyword>
<protein>
    <recommendedName>
        <fullName evidence="3">isochorismate synthase</fullName>
        <ecNumber evidence="3">5.4.4.2</ecNumber>
    </recommendedName>
    <alternativeName>
        <fullName evidence="5">Isochorismate mutase</fullName>
    </alternativeName>
</protein>
<evidence type="ECO:0000256" key="1">
    <source>
        <dbReference type="ARBA" id="ARBA00000799"/>
    </source>
</evidence>
<dbReference type="Gene3D" id="3.60.120.10">
    <property type="entry name" value="Anthranilate synthase"/>
    <property type="match status" value="1"/>
</dbReference>
<dbReference type="EC" id="5.4.4.2" evidence="3"/>
<dbReference type="PANTHER" id="PTHR42839:SF2">
    <property type="entry name" value="ISOCHORISMATE SYNTHASE ENTC"/>
    <property type="match status" value="1"/>
</dbReference>
<dbReference type="InterPro" id="IPR004561">
    <property type="entry name" value="IsoChor_synthase"/>
</dbReference>
<accession>A0A023CWN4</accession>
<organism evidence="7 8">
    <name type="scientific">Liquorilactobacillus sucicola DSM 21376 = JCM 15457</name>
    <dbReference type="NCBI Taxonomy" id="1423806"/>
    <lineage>
        <taxon>Bacteria</taxon>
        <taxon>Bacillati</taxon>
        <taxon>Bacillota</taxon>
        <taxon>Bacilli</taxon>
        <taxon>Lactobacillales</taxon>
        <taxon>Lactobacillaceae</taxon>
        <taxon>Liquorilactobacillus</taxon>
    </lineage>
</organism>
<evidence type="ECO:0000313" key="7">
    <source>
        <dbReference type="EMBL" id="KRN06826.1"/>
    </source>
</evidence>
<dbReference type="GO" id="GO:0008909">
    <property type="term" value="F:isochorismate synthase activity"/>
    <property type="evidence" value="ECO:0007669"/>
    <property type="project" value="UniProtKB-EC"/>
</dbReference>
<comment type="similarity">
    <text evidence="2">Belongs to the isochorismate synthase family.</text>
</comment>
<evidence type="ECO:0000256" key="3">
    <source>
        <dbReference type="ARBA" id="ARBA00012824"/>
    </source>
</evidence>
<dbReference type="eggNOG" id="COG1169">
    <property type="taxonomic scope" value="Bacteria"/>
</dbReference>
<keyword evidence="8" id="KW-1185">Reference proteome</keyword>
<dbReference type="Pfam" id="PF00425">
    <property type="entry name" value="Chorismate_bind"/>
    <property type="match status" value="1"/>
</dbReference>
<feature type="domain" description="Chorismate-utilising enzyme C-terminal" evidence="6">
    <location>
        <begin position="173"/>
        <end position="423"/>
    </location>
</feature>
<dbReference type="InterPro" id="IPR005801">
    <property type="entry name" value="ADC_synthase"/>
</dbReference>
<dbReference type="EMBL" id="AYZF01000008">
    <property type="protein sequence ID" value="KRN06826.1"/>
    <property type="molecule type" value="Genomic_DNA"/>
</dbReference>
<dbReference type="OrthoDB" id="9803598at2"/>
<proteinExistence type="inferred from homology"/>
<dbReference type="AlphaFoldDB" id="A0A023CWN4"/>
<dbReference type="STRING" id="1423806.FD15_GL000385"/>
<evidence type="ECO:0000313" key="8">
    <source>
        <dbReference type="Proteomes" id="UP000050961"/>
    </source>
</evidence>